<gene>
    <name evidence="2" type="ORF">METZ01_LOCUS213081</name>
</gene>
<feature type="non-terminal residue" evidence="2">
    <location>
        <position position="1"/>
    </location>
</feature>
<name>A0A382FDN2_9ZZZZ</name>
<feature type="transmembrane region" description="Helical" evidence="1">
    <location>
        <begin position="30"/>
        <end position="50"/>
    </location>
</feature>
<proteinExistence type="predicted"/>
<keyword evidence="1" id="KW-0472">Membrane</keyword>
<evidence type="ECO:0000313" key="2">
    <source>
        <dbReference type="EMBL" id="SVB60227.1"/>
    </source>
</evidence>
<accession>A0A382FDN2</accession>
<evidence type="ECO:0000256" key="1">
    <source>
        <dbReference type="SAM" id="Phobius"/>
    </source>
</evidence>
<reference evidence="2" key="1">
    <citation type="submission" date="2018-05" db="EMBL/GenBank/DDBJ databases">
        <authorList>
            <person name="Lanie J.A."/>
            <person name="Ng W.-L."/>
            <person name="Kazmierczak K.M."/>
            <person name="Andrzejewski T.M."/>
            <person name="Davidsen T.M."/>
            <person name="Wayne K.J."/>
            <person name="Tettelin H."/>
            <person name="Glass J.I."/>
            <person name="Rusch D."/>
            <person name="Podicherti R."/>
            <person name="Tsui H.-C.T."/>
            <person name="Winkler M.E."/>
        </authorList>
    </citation>
    <scope>NUCLEOTIDE SEQUENCE</scope>
</reference>
<organism evidence="2">
    <name type="scientific">marine metagenome</name>
    <dbReference type="NCBI Taxonomy" id="408172"/>
    <lineage>
        <taxon>unclassified sequences</taxon>
        <taxon>metagenomes</taxon>
        <taxon>ecological metagenomes</taxon>
    </lineage>
</organism>
<dbReference type="EMBL" id="UINC01049003">
    <property type="protein sequence ID" value="SVB60227.1"/>
    <property type="molecule type" value="Genomic_DNA"/>
</dbReference>
<dbReference type="AlphaFoldDB" id="A0A382FDN2"/>
<sequence>VADQNSIPFGARFWCLWRPVWRFRHKANGLLFPFLLVCWGGLLVGLPYMVANRLAAAADHTLI</sequence>
<keyword evidence="1" id="KW-1133">Transmembrane helix</keyword>
<keyword evidence="1" id="KW-0812">Transmembrane</keyword>
<protein>
    <recommendedName>
        <fullName evidence="3">PepSY domain-containing protein</fullName>
    </recommendedName>
</protein>
<feature type="non-terminal residue" evidence="2">
    <location>
        <position position="63"/>
    </location>
</feature>
<evidence type="ECO:0008006" key="3">
    <source>
        <dbReference type="Google" id="ProtNLM"/>
    </source>
</evidence>